<proteinExistence type="predicted"/>
<dbReference type="EMBL" id="CAJFCJ010000027">
    <property type="protein sequence ID" value="CAD5125545.1"/>
    <property type="molecule type" value="Genomic_DNA"/>
</dbReference>
<sequence>MSPWTGRAVMRMKMPMGGSNLPLAGTCKVEGKALSMKFTFTTIGFELPKDPSVDKVDFDCKVKGSWGEMTLSVVYNKGLDCFHGKAVQEGEEEPGLSFCFWSEDSPLSTIPCL</sequence>
<gene>
    <name evidence="1" type="ORF">DGYR_LOCUS12900</name>
</gene>
<organism evidence="1 2">
    <name type="scientific">Dimorphilus gyrociliatus</name>
    <dbReference type="NCBI Taxonomy" id="2664684"/>
    <lineage>
        <taxon>Eukaryota</taxon>
        <taxon>Metazoa</taxon>
        <taxon>Spiralia</taxon>
        <taxon>Lophotrochozoa</taxon>
        <taxon>Annelida</taxon>
        <taxon>Polychaeta</taxon>
        <taxon>Polychaeta incertae sedis</taxon>
        <taxon>Dinophilidae</taxon>
        <taxon>Dimorphilus</taxon>
    </lineage>
</organism>
<evidence type="ECO:0000313" key="1">
    <source>
        <dbReference type="EMBL" id="CAD5125545.1"/>
    </source>
</evidence>
<keyword evidence="2" id="KW-1185">Reference proteome</keyword>
<reference evidence="1 2" key="1">
    <citation type="submission" date="2020-08" db="EMBL/GenBank/DDBJ databases">
        <authorList>
            <person name="Hejnol A."/>
        </authorList>
    </citation>
    <scope>NUCLEOTIDE SEQUENCE [LARGE SCALE GENOMIC DNA]</scope>
</reference>
<protein>
    <submittedName>
        <fullName evidence="1">Uncharacterized protein</fullName>
    </submittedName>
</protein>
<dbReference type="Proteomes" id="UP000549394">
    <property type="component" value="Unassembled WGS sequence"/>
</dbReference>
<name>A0A7I8WBL7_9ANNE</name>
<evidence type="ECO:0000313" key="2">
    <source>
        <dbReference type="Proteomes" id="UP000549394"/>
    </source>
</evidence>
<accession>A0A7I8WBL7</accession>
<dbReference type="AlphaFoldDB" id="A0A7I8WBL7"/>
<comment type="caution">
    <text evidence="1">The sequence shown here is derived from an EMBL/GenBank/DDBJ whole genome shotgun (WGS) entry which is preliminary data.</text>
</comment>